<reference evidence="1 2" key="1">
    <citation type="submission" date="2016-07" db="EMBL/GenBank/DDBJ databases">
        <title>Genome sequencing of Vibrio scophthalmi strain VS-05, an isolated from Paralichthys olivaceus.</title>
        <authorList>
            <person name="Han H.-J."/>
        </authorList>
    </citation>
    <scope>NUCLEOTIDE SEQUENCE [LARGE SCALE GENOMIC DNA]</scope>
    <source>
        <strain evidence="1 2">VS-05</strain>
    </source>
</reference>
<dbReference type="EMBL" id="CP016415">
    <property type="protein sequence ID" value="ANU38506.1"/>
    <property type="molecule type" value="Genomic_DNA"/>
</dbReference>
<proteinExistence type="predicted"/>
<organism evidence="1 2">
    <name type="scientific">Vibrio scophthalmi</name>
    <dbReference type="NCBI Taxonomy" id="45658"/>
    <lineage>
        <taxon>Bacteria</taxon>
        <taxon>Pseudomonadati</taxon>
        <taxon>Pseudomonadota</taxon>
        <taxon>Gammaproteobacteria</taxon>
        <taxon>Vibrionales</taxon>
        <taxon>Vibrionaceae</taxon>
        <taxon>Vibrio</taxon>
    </lineage>
</organism>
<protein>
    <submittedName>
        <fullName evidence="1">Uncharacterized protein</fullName>
    </submittedName>
</protein>
<evidence type="ECO:0000313" key="2">
    <source>
        <dbReference type="Proteomes" id="UP000092528"/>
    </source>
</evidence>
<name>A0A1C7FF20_9VIBR</name>
<sequence>MSSQLISVTMLTENTKERKSLLRVFKRTRCLVAMG</sequence>
<keyword evidence="2" id="KW-1185">Reference proteome</keyword>
<dbReference type="AlphaFoldDB" id="A0A1C7FF20"/>
<accession>A0A1C7FF20</accession>
<gene>
    <name evidence="1" type="ORF">VSVS05_03468</name>
</gene>
<evidence type="ECO:0000313" key="1">
    <source>
        <dbReference type="EMBL" id="ANU38506.1"/>
    </source>
</evidence>
<dbReference type="Proteomes" id="UP000092528">
    <property type="component" value="Chromosome 2"/>
</dbReference>